<accession>A0A445EE83</accession>
<dbReference type="STRING" id="3818.A0A445EE83"/>
<dbReference type="EMBL" id="SDMP01000002">
    <property type="protein sequence ID" value="RYR73731.1"/>
    <property type="molecule type" value="Genomic_DNA"/>
</dbReference>
<dbReference type="AlphaFoldDB" id="A0A445EE83"/>
<proteinExistence type="predicted"/>
<evidence type="ECO:0000313" key="3">
    <source>
        <dbReference type="Proteomes" id="UP000289738"/>
    </source>
</evidence>
<gene>
    <name evidence="2" type="ORF">Ahy_A02g008218</name>
</gene>
<reference evidence="2 3" key="1">
    <citation type="submission" date="2019-01" db="EMBL/GenBank/DDBJ databases">
        <title>Sequencing of cultivated peanut Arachis hypogaea provides insights into genome evolution and oil improvement.</title>
        <authorList>
            <person name="Chen X."/>
        </authorList>
    </citation>
    <scope>NUCLEOTIDE SEQUENCE [LARGE SCALE GENOMIC DNA]</scope>
    <source>
        <strain evidence="3">cv. Fuhuasheng</strain>
        <tissue evidence="2">Leaves</tissue>
    </source>
</reference>
<dbReference type="Pfam" id="PF13966">
    <property type="entry name" value="zf-RVT"/>
    <property type="match status" value="1"/>
</dbReference>
<evidence type="ECO:0000259" key="1">
    <source>
        <dbReference type="Pfam" id="PF13966"/>
    </source>
</evidence>
<protein>
    <recommendedName>
        <fullName evidence="1">Reverse transcriptase zinc-binding domain-containing protein</fullName>
    </recommendedName>
</protein>
<feature type="domain" description="Reverse transcriptase zinc-binding" evidence="1">
    <location>
        <begin position="99"/>
        <end position="168"/>
    </location>
</feature>
<name>A0A445EE83_ARAHY</name>
<comment type="caution">
    <text evidence="2">The sequence shown here is derived from an EMBL/GenBank/DDBJ whole genome shotgun (WGS) entry which is preliminary data.</text>
</comment>
<organism evidence="2 3">
    <name type="scientific">Arachis hypogaea</name>
    <name type="common">Peanut</name>
    <dbReference type="NCBI Taxonomy" id="3818"/>
    <lineage>
        <taxon>Eukaryota</taxon>
        <taxon>Viridiplantae</taxon>
        <taxon>Streptophyta</taxon>
        <taxon>Embryophyta</taxon>
        <taxon>Tracheophyta</taxon>
        <taxon>Spermatophyta</taxon>
        <taxon>Magnoliopsida</taxon>
        <taxon>eudicotyledons</taxon>
        <taxon>Gunneridae</taxon>
        <taxon>Pentapetalae</taxon>
        <taxon>rosids</taxon>
        <taxon>fabids</taxon>
        <taxon>Fabales</taxon>
        <taxon>Fabaceae</taxon>
        <taxon>Papilionoideae</taxon>
        <taxon>50 kb inversion clade</taxon>
        <taxon>dalbergioids sensu lato</taxon>
        <taxon>Dalbergieae</taxon>
        <taxon>Pterocarpus clade</taxon>
        <taxon>Arachis</taxon>
    </lineage>
</organism>
<dbReference type="OrthoDB" id="1348681at2759"/>
<dbReference type="Proteomes" id="UP000289738">
    <property type="component" value="Chromosome A02"/>
</dbReference>
<keyword evidence="3" id="KW-1185">Reference proteome</keyword>
<sequence length="240" mass="28312">MQPHSADKGSQSFWGWQNLLEGRKVAEKVDRQWKQEQIEEIFPPKTATRILSTPLNADGVDKLQWIWNKRKQYDVFTGYTIAYNFYHVPIAQFPLLLQNQVIWKQVWGLKIQTKLQIFLWRAIHERLPMMHVIHHRFENTLPLCLRFRVEDETITHCLHHCGPVVATWNALFSTDTVAQNGSPDFASWWLRVTIKNQGGVETLARVVIVCWELWKAQNREVFEGRKTMVEEITEAVSRYQ</sequence>
<evidence type="ECO:0000313" key="2">
    <source>
        <dbReference type="EMBL" id="RYR73731.1"/>
    </source>
</evidence>
<dbReference type="InterPro" id="IPR026960">
    <property type="entry name" value="RVT-Znf"/>
</dbReference>